<dbReference type="InterPro" id="IPR011990">
    <property type="entry name" value="TPR-like_helical_dom_sf"/>
</dbReference>
<name>A0A6P0ULX4_9FLAO</name>
<sequence length="408" mass="46679">MESKNLDRGTQLFEMGRYENAESFFHKTLQEDPHNWNAKFYLALCYFNTEKYNEANKLSDALLSENPNEPHVFYLKSKIAAEKEDFNNAHKFIDEAISLFPNDADFFGQKAAVFMSEKQYSLSLEYADKGLQINPKNQFCLNLRAQALTKLKRKVEASETVENILYDDPENAMSQTNVGWVALENGDHKKALNHFKEALKLDPNNDYARNGMSTALKARNIVYKWYLKYAFWISNKSDKNQWFFIIGIYLVYRFAVKALSATGMTFLTVPIIVAYLVFALGGWIMEPLSNMILNFDKYGKYLLDNDEKYSGLSFFFLLIWATIAAIAFFVLKSDYFMVLTVAGLCALLPIPRAFLQYSRNARIFGLAYGGIMLLLGVFGFLFIESSFTNGLVIGGMLILFTWIGNAIK</sequence>
<evidence type="ECO:0000256" key="4">
    <source>
        <dbReference type="SAM" id="Phobius"/>
    </source>
</evidence>
<gene>
    <name evidence="5" type="ORF">GWK08_08285</name>
</gene>
<dbReference type="Pfam" id="PF14559">
    <property type="entry name" value="TPR_19"/>
    <property type="match status" value="1"/>
</dbReference>
<dbReference type="Pfam" id="PF07719">
    <property type="entry name" value="TPR_2"/>
    <property type="match status" value="1"/>
</dbReference>
<dbReference type="SUPFAM" id="SSF48452">
    <property type="entry name" value="TPR-like"/>
    <property type="match status" value="1"/>
</dbReference>
<feature type="transmembrane region" description="Helical" evidence="4">
    <location>
        <begin position="242"/>
        <end position="260"/>
    </location>
</feature>
<evidence type="ECO:0000256" key="1">
    <source>
        <dbReference type="ARBA" id="ARBA00022737"/>
    </source>
</evidence>
<feature type="transmembrane region" description="Helical" evidence="4">
    <location>
        <begin position="363"/>
        <end position="383"/>
    </location>
</feature>
<dbReference type="PANTHER" id="PTHR44943:SF8">
    <property type="entry name" value="TPR REPEAT-CONTAINING PROTEIN MJ0263"/>
    <property type="match status" value="1"/>
</dbReference>
<keyword evidence="2 3" id="KW-0802">TPR repeat</keyword>
<keyword evidence="4" id="KW-0472">Membrane</keyword>
<keyword evidence="4" id="KW-1133">Transmembrane helix</keyword>
<evidence type="ECO:0000256" key="2">
    <source>
        <dbReference type="ARBA" id="ARBA00022803"/>
    </source>
</evidence>
<dbReference type="InterPro" id="IPR013105">
    <property type="entry name" value="TPR_2"/>
</dbReference>
<feature type="repeat" description="TPR" evidence="3">
    <location>
        <begin position="172"/>
        <end position="205"/>
    </location>
</feature>
<comment type="caution">
    <text evidence="5">The sequence shown here is derived from an EMBL/GenBank/DDBJ whole genome shotgun (WGS) entry which is preliminary data.</text>
</comment>
<protein>
    <submittedName>
        <fullName evidence="5">Tetratricopeptide repeat protein</fullName>
    </submittedName>
</protein>
<dbReference type="PROSITE" id="PS50005">
    <property type="entry name" value="TPR"/>
    <property type="match status" value="2"/>
</dbReference>
<dbReference type="PROSITE" id="PS50293">
    <property type="entry name" value="TPR_REGION"/>
    <property type="match status" value="1"/>
</dbReference>
<feature type="transmembrane region" description="Helical" evidence="4">
    <location>
        <begin position="266"/>
        <end position="288"/>
    </location>
</feature>
<accession>A0A6P0ULX4</accession>
<feature type="transmembrane region" description="Helical" evidence="4">
    <location>
        <begin position="389"/>
        <end position="407"/>
    </location>
</feature>
<dbReference type="InterPro" id="IPR019734">
    <property type="entry name" value="TPR_rpt"/>
</dbReference>
<dbReference type="SMART" id="SM00028">
    <property type="entry name" value="TPR"/>
    <property type="match status" value="5"/>
</dbReference>
<feature type="transmembrane region" description="Helical" evidence="4">
    <location>
        <begin position="335"/>
        <end position="351"/>
    </location>
</feature>
<feature type="transmembrane region" description="Helical" evidence="4">
    <location>
        <begin position="309"/>
        <end position="329"/>
    </location>
</feature>
<dbReference type="InterPro" id="IPR051685">
    <property type="entry name" value="Ycf3/AcsC/BcsC/TPR_MFPF"/>
</dbReference>
<dbReference type="RefSeq" id="WP_163606469.1">
    <property type="nucleotide sequence ID" value="NZ_JAABOO010000002.1"/>
</dbReference>
<dbReference type="EMBL" id="JAABOO010000002">
    <property type="protein sequence ID" value="NER13430.1"/>
    <property type="molecule type" value="Genomic_DNA"/>
</dbReference>
<evidence type="ECO:0000313" key="5">
    <source>
        <dbReference type="EMBL" id="NER13430.1"/>
    </source>
</evidence>
<keyword evidence="6" id="KW-1185">Reference proteome</keyword>
<feature type="repeat" description="TPR" evidence="3">
    <location>
        <begin position="2"/>
        <end position="35"/>
    </location>
</feature>
<dbReference type="Proteomes" id="UP000468581">
    <property type="component" value="Unassembled WGS sequence"/>
</dbReference>
<proteinExistence type="predicted"/>
<evidence type="ECO:0000313" key="6">
    <source>
        <dbReference type="Proteomes" id="UP000468581"/>
    </source>
</evidence>
<dbReference type="PANTHER" id="PTHR44943">
    <property type="entry name" value="CELLULOSE SYNTHASE OPERON PROTEIN C"/>
    <property type="match status" value="1"/>
</dbReference>
<dbReference type="AlphaFoldDB" id="A0A6P0ULX4"/>
<organism evidence="5 6">
    <name type="scientific">Leptobacterium flavescens</name>
    <dbReference type="NCBI Taxonomy" id="472055"/>
    <lineage>
        <taxon>Bacteria</taxon>
        <taxon>Pseudomonadati</taxon>
        <taxon>Bacteroidota</taxon>
        <taxon>Flavobacteriia</taxon>
        <taxon>Flavobacteriales</taxon>
        <taxon>Flavobacteriaceae</taxon>
        <taxon>Leptobacterium</taxon>
    </lineage>
</organism>
<keyword evidence="1" id="KW-0677">Repeat</keyword>
<reference evidence="5 6" key="1">
    <citation type="submission" date="2020-01" db="EMBL/GenBank/DDBJ databases">
        <title>Leptobacterium flavescens.</title>
        <authorList>
            <person name="Wang G."/>
        </authorList>
    </citation>
    <scope>NUCLEOTIDE SEQUENCE [LARGE SCALE GENOMIC DNA]</scope>
    <source>
        <strain evidence="5 6">KCTC 22160</strain>
    </source>
</reference>
<dbReference type="Gene3D" id="1.25.40.10">
    <property type="entry name" value="Tetratricopeptide repeat domain"/>
    <property type="match status" value="1"/>
</dbReference>
<keyword evidence="4" id="KW-0812">Transmembrane</keyword>
<evidence type="ECO:0000256" key="3">
    <source>
        <dbReference type="PROSITE-ProRule" id="PRU00339"/>
    </source>
</evidence>